<dbReference type="Proteomes" id="UP000679388">
    <property type="component" value="Chromosome"/>
</dbReference>
<evidence type="ECO:0000313" key="1">
    <source>
        <dbReference type="EMBL" id="QUY36841.1"/>
    </source>
</evidence>
<dbReference type="GeneID" id="70091088"/>
<gene>
    <name evidence="1" type="ORF">H2677_01105</name>
</gene>
<sequence length="169" mass="19552">MINFDLNKLLDLNEKIKGGKPKLDYDVAMLTCQCSHIWCVIDSKINSNGIDHFLLKAFLNNPFTSHLITELSWEKRVDIPTWLGSLNTQCVGDIEIKQLISSIVADLKHSEEDMNDIEQLKERLNMMDIPKIGWEIKETIDERNPIGMTEIICFELSDKYILLEFHLES</sequence>
<accession>A0AAX1MID0</accession>
<dbReference type="EMBL" id="CP059558">
    <property type="protein sequence ID" value="QUY36841.1"/>
    <property type="molecule type" value="Genomic_DNA"/>
</dbReference>
<evidence type="ECO:0008006" key="3">
    <source>
        <dbReference type="Google" id="ProtNLM"/>
    </source>
</evidence>
<dbReference type="RefSeq" id="WP_212638978.1">
    <property type="nucleotide sequence ID" value="NZ_CP059558.1"/>
</dbReference>
<protein>
    <recommendedName>
        <fullName evidence="3">DUF4279 domain-containing protein</fullName>
    </recommendedName>
</protein>
<reference evidence="1" key="1">
    <citation type="submission" date="2020-07" db="EMBL/GenBank/DDBJ databases">
        <title>Acinetobacter junii strain YR7 chromosome and plasmid pNDM-YR7.</title>
        <authorList>
            <person name="Tang B."/>
        </authorList>
    </citation>
    <scope>NUCLEOTIDE SEQUENCE</scope>
    <source>
        <strain evidence="1">YR7</strain>
    </source>
</reference>
<evidence type="ECO:0000313" key="2">
    <source>
        <dbReference type="Proteomes" id="UP000679388"/>
    </source>
</evidence>
<dbReference type="AlphaFoldDB" id="A0AAX1MID0"/>
<proteinExistence type="predicted"/>
<organism evidence="1 2">
    <name type="scientific">Acinetobacter junii</name>
    <dbReference type="NCBI Taxonomy" id="40215"/>
    <lineage>
        <taxon>Bacteria</taxon>
        <taxon>Pseudomonadati</taxon>
        <taxon>Pseudomonadota</taxon>
        <taxon>Gammaproteobacteria</taxon>
        <taxon>Moraxellales</taxon>
        <taxon>Moraxellaceae</taxon>
        <taxon>Acinetobacter</taxon>
    </lineage>
</organism>
<name>A0AAX1MID0_ACIJU</name>